<dbReference type="InParanoid" id="H2ZMK8"/>
<dbReference type="Ensembl" id="ENSCSAVT00000019030.1">
    <property type="protein sequence ID" value="ENSCSAVP00000018824.1"/>
    <property type="gene ID" value="ENSCSAVG00000011060.1"/>
</dbReference>
<dbReference type="AlphaFoldDB" id="H2ZMK8"/>
<feature type="region of interest" description="Disordered" evidence="1">
    <location>
        <begin position="53"/>
        <end position="75"/>
    </location>
</feature>
<reference evidence="3" key="1">
    <citation type="submission" date="2003-08" db="EMBL/GenBank/DDBJ databases">
        <authorList>
            <person name="Birren B."/>
            <person name="Nusbaum C."/>
            <person name="Abebe A."/>
            <person name="Abouelleil A."/>
            <person name="Adekoya E."/>
            <person name="Ait-zahra M."/>
            <person name="Allen N."/>
            <person name="Allen T."/>
            <person name="An P."/>
            <person name="Anderson M."/>
            <person name="Anderson S."/>
            <person name="Arachchi H."/>
            <person name="Armbruster J."/>
            <person name="Bachantsang P."/>
            <person name="Baldwin J."/>
            <person name="Barry A."/>
            <person name="Bayul T."/>
            <person name="Blitshsteyn B."/>
            <person name="Bloom T."/>
            <person name="Blye J."/>
            <person name="Boguslavskiy L."/>
            <person name="Borowsky M."/>
            <person name="Boukhgalter B."/>
            <person name="Brunache A."/>
            <person name="Butler J."/>
            <person name="Calixte N."/>
            <person name="Calvo S."/>
            <person name="Camarata J."/>
            <person name="Campo K."/>
            <person name="Chang J."/>
            <person name="Cheshatsang Y."/>
            <person name="Citroen M."/>
            <person name="Collymore A."/>
            <person name="Considine T."/>
            <person name="Cook A."/>
            <person name="Cooke P."/>
            <person name="Corum B."/>
            <person name="Cuomo C."/>
            <person name="David R."/>
            <person name="Dawoe T."/>
            <person name="Degray S."/>
            <person name="Dodge S."/>
            <person name="Dooley K."/>
            <person name="Dorje P."/>
            <person name="Dorjee K."/>
            <person name="Dorris L."/>
            <person name="Duffey N."/>
            <person name="Dupes A."/>
            <person name="Elkins T."/>
            <person name="Engels R."/>
            <person name="Erickson J."/>
            <person name="Farina A."/>
            <person name="Faro S."/>
            <person name="Ferreira P."/>
            <person name="Fischer H."/>
            <person name="Fitzgerald M."/>
            <person name="Foley K."/>
            <person name="Gage D."/>
            <person name="Galagan J."/>
            <person name="Gearin G."/>
            <person name="Gnerre S."/>
            <person name="Gnirke A."/>
            <person name="Goyette A."/>
            <person name="Graham J."/>
            <person name="Grandbois E."/>
            <person name="Gyaltsen K."/>
            <person name="Hafez N."/>
            <person name="Hagopian D."/>
            <person name="Hagos B."/>
            <person name="Hall J."/>
            <person name="Hatcher B."/>
            <person name="Heller A."/>
            <person name="Higgins H."/>
            <person name="Honan T."/>
            <person name="Horn A."/>
            <person name="Houde N."/>
            <person name="Hughes L."/>
            <person name="Hulme W."/>
            <person name="Husby E."/>
            <person name="Iliev I."/>
            <person name="Jaffe D."/>
            <person name="Jones C."/>
            <person name="Kamal M."/>
            <person name="Kamat A."/>
            <person name="Kamvysselis M."/>
            <person name="Karlsson E."/>
            <person name="Kells C."/>
            <person name="Kieu A."/>
            <person name="Kisner P."/>
            <person name="Kodira C."/>
            <person name="Kulbokas E."/>
            <person name="Labutti K."/>
            <person name="Lama D."/>
            <person name="Landers T."/>
            <person name="Leger J."/>
            <person name="Levine S."/>
            <person name="Lewis D."/>
            <person name="Lewis T."/>
            <person name="Lindblad-toh K."/>
            <person name="Liu X."/>
            <person name="Lokyitsang T."/>
            <person name="Lokyitsang Y."/>
            <person name="Lucien O."/>
            <person name="Lui A."/>
            <person name="Ma L.J."/>
            <person name="Mabbitt R."/>
            <person name="Macdonald J."/>
            <person name="Maclean C."/>
            <person name="Major J."/>
            <person name="Manning J."/>
            <person name="Marabella R."/>
            <person name="Maru K."/>
            <person name="Matthews C."/>
            <person name="Mauceli E."/>
            <person name="Mccarthy M."/>
            <person name="Mcdonough S."/>
            <person name="Mcghee T."/>
            <person name="Meldrim J."/>
            <person name="Meneus L."/>
            <person name="Mesirov J."/>
            <person name="Mihalev A."/>
            <person name="Mihova T."/>
            <person name="Mikkelsen T."/>
            <person name="Mlenga V."/>
            <person name="Moru K."/>
            <person name="Mozes J."/>
            <person name="Mulrain L."/>
            <person name="Munson G."/>
            <person name="Naylor J."/>
            <person name="Newes C."/>
            <person name="Nguyen C."/>
            <person name="Nguyen N."/>
            <person name="Nguyen T."/>
            <person name="Nicol R."/>
            <person name="Nielsen C."/>
            <person name="Nizzari M."/>
            <person name="Norbu C."/>
            <person name="Norbu N."/>
            <person name="O'donnell P."/>
            <person name="Okoawo O."/>
            <person name="O'leary S."/>
            <person name="Omotosho B."/>
            <person name="O'neill K."/>
            <person name="Osman S."/>
            <person name="Parker S."/>
            <person name="Perrin D."/>
            <person name="Phunkhang P."/>
            <person name="Piqani B."/>
            <person name="Purcell S."/>
            <person name="Rachupka T."/>
            <person name="Ramasamy U."/>
            <person name="Rameau R."/>
            <person name="Ray V."/>
            <person name="Raymond C."/>
            <person name="Retta R."/>
            <person name="Richardson S."/>
            <person name="Rise C."/>
            <person name="Rodriguez J."/>
            <person name="Rogers J."/>
            <person name="Rogov P."/>
            <person name="Rutman M."/>
            <person name="Schupbach R."/>
            <person name="Seaman C."/>
            <person name="Settipalli S."/>
            <person name="Sharpe T."/>
            <person name="Sheridan J."/>
            <person name="Sherpa N."/>
            <person name="Shi J."/>
            <person name="Smirnov S."/>
            <person name="Smith C."/>
            <person name="Sougnez C."/>
            <person name="Spencer B."/>
            <person name="Stalker J."/>
            <person name="Stange-thomann N."/>
            <person name="Stavropoulos S."/>
            <person name="Stetson K."/>
            <person name="Stone C."/>
            <person name="Stone S."/>
            <person name="Stubbs M."/>
            <person name="Talamas J."/>
            <person name="Tchuinga P."/>
            <person name="Tenzing P."/>
            <person name="Tesfaye S."/>
            <person name="Theodore J."/>
            <person name="Thoulutsang Y."/>
            <person name="Topham K."/>
            <person name="Towey S."/>
            <person name="Tsamla T."/>
            <person name="Tsomo N."/>
            <person name="Vallee D."/>
            <person name="Vassiliev H."/>
            <person name="Venkataraman V."/>
            <person name="Vinson J."/>
            <person name="Vo A."/>
            <person name="Wade C."/>
            <person name="Wang S."/>
            <person name="Wangchuk T."/>
            <person name="Wangdi T."/>
            <person name="Whittaker C."/>
            <person name="Wilkinson J."/>
            <person name="Wu Y."/>
            <person name="Wyman D."/>
            <person name="Yadav S."/>
            <person name="Yang S."/>
            <person name="Yang X."/>
            <person name="Yeager S."/>
            <person name="Yee E."/>
            <person name="Young G."/>
            <person name="Zainoun J."/>
            <person name="Zembeck L."/>
            <person name="Zimmer A."/>
            <person name="Zody M."/>
            <person name="Lander E."/>
        </authorList>
    </citation>
    <scope>NUCLEOTIDE SEQUENCE [LARGE SCALE GENOMIC DNA]</scope>
</reference>
<organism evidence="2 3">
    <name type="scientific">Ciona savignyi</name>
    <name type="common">Pacific transparent sea squirt</name>
    <dbReference type="NCBI Taxonomy" id="51511"/>
    <lineage>
        <taxon>Eukaryota</taxon>
        <taxon>Metazoa</taxon>
        <taxon>Chordata</taxon>
        <taxon>Tunicata</taxon>
        <taxon>Ascidiacea</taxon>
        <taxon>Phlebobranchia</taxon>
        <taxon>Cionidae</taxon>
        <taxon>Ciona</taxon>
    </lineage>
</organism>
<evidence type="ECO:0000256" key="1">
    <source>
        <dbReference type="SAM" id="MobiDB-lite"/>
    </source>
</evidence>
<accession>H2ZMK8</accession>
<keyword evidence="3" id="KW-1185">Reference proteome</keyword>
<sequence length="177" mass="19505">MEEKLDTNYSGKMDLRHHHGLVNTDAVLPQHQLVSQPGNTTHPNTLLFLREESQRSESADSAYSGSQGSNSSDYAFPCHANRAPNMTSQYPQSNNGLLQMPTHNARTQANSLLPEVHHFNSVLPPGVQRYPQVPDTTRYNGLLEFNGTTGAVVTSSGRFSPYTVPGVKSQHQINHVL</sequence>
<evidence type="ECO:0000313" key="2">
    <source>
        <dbReference type="Ensembl" id="ENSCSAVP00000018824.1"/>
    </source>
</evidence>
<protein>
    <submittedName>
        <fullName evidence="2">Uncharacterized protein</fullName>
    </submittedName>
</protein>
<name>H2ZMK8_CIOSA</name>
<evidence type="ECO:0000313" key="3">
    <source>
        <dbReference type="Proteomes" id="UP000007875"/>
    </source>
</evidence>
<dbReference type="HOGENOM" id="CLU_1521177_0_0_1"/>
<dbReference type="Proteomes" id="UP000007875">
    <property type="component" value="Unassembled WGS sequence"/>
</dbReference>
<feature type="compositionally biased region" description="Low complexity" evidence="1">
    <location>
        <begin position="60"/>
        <end position="75"/>
    </location>
</feature>
<reference evidence="2" key="3">
    <citation type="submission" date="2025-09" db="UniProtKB">
        <authorList>
            <consortium name="Ensembl"/>
        </authorList>
    </citation>
    <scope>IDENTIFICATION</scope>
</reference>
<proteinExistence type="predicted"/>
<reference evidence="2" key="2">
    <citation type="submission" date="2025-08" db="UniProtKB">
        <authorList>
            <consortium name="Ensembl"/>
        </authorList>
    </citation>
    <scope>IDENTIFICATION</scope>
</reference>